<proteinExistence type="predicted"/>
<gene>
    <name evidence="1" type="primary">jg2506</name>
    <name evidence="1" type="ORF">PAEG_LOCUS24758</name>
</gene>
<reference evidence="1" key="1">
    <citation type="submission" date="2022-03" db="EMBL/GenBank/DDBJ databases">
        <authorList>
            <person name="Lindestad O."/>
        </authorList>
    </citation>
    <scope>NUCLEOTIDE SEQUENCE</scope>
</reference>
<sequence>IKGQLLNIILPTPGSLPESANQLAKPARALLMRLLEKDPKVRLRNLRQLQQSAFYLGFNFERIKSKKMSPKCVLENHLASKSSADLYNAKNIKKQEFIEFDQEAVLL</sequence>
<accession>A0A8S4SGA6</accession>
<evidence type="ECO:0000313" key="2">
    <source>
        <dbReference type="Proteomes" id="UP000838756"/>
    </source>
</evidence>
<dbReference type="AlphaFoldDB" id="A0A8S4SGA6"/>
<feature type="non-terminal residue" evidence="1">
    <location>
        <position position="1"/>
    </location>
</feature>
<dbReference type="OrthoDB" id="3205605at2759"/>
<comment type="caution">
    <text evidence="1">The sequence shown here is derived from an EMBL/GenBank/DDBJ whole genome shotgun (WGS) entry which is preliminary data.</text>
</comment>
<organism evidence="1 2">
    <name type="scientific">Pararge aegeria aegeria</name>
    <dbReference type="NCBI Taxonomy" id="348720"/>
    <lineage>
        <taxon>Eukaryota</taxon>
        <taxon>Metazoa</taxon>
        <taxon>Ecdysozoa</taxon>
        <taxon>Arthropoda</taxon>
        <taxon>Hexapoda</taxon>
        <taxon>Insecta</taxon>
        <taxon>Pterygota</taxon>
        <taxon>Neoptera</taxon>
        <taxon>Endopterygota</taxon>
        <taxon>Lepidoptera</taxon>
        <taxon>Glossata</taxon>
        <taxon>Ditrysia</taxon>
        <taxon>Papilionoidea</taxon>
        <taxon>Nymphalidae</taxon>
        <taxon>Satyrinae</taxon>
        <taxon>Satyrini</taxon>
        <taxon>Parargina</taxon>
        <taxon>Pararge</taxon>
    </lineage>
</organism>
<dbReference type="Gene3D" id="1.10.510.10">
    <property type="entry name" value="Transferase(Phosphotransferase) domain 1"/>
    <property type="match status" value="1"/>
</dbReference>
<dbReference type="EMBL" id="CAKXAJ010026271">
    <property type="protein sequence ID" value="CAH2265061.1"/>
    <property type="molecule type" value="Genomic_DNA"/>
</dbReference>
<evidence type="ECO:0000313" key="1">
    <source>
        <dbReference type="EMBL" id="CAH2265061.1"/>
    </source>
</evidence>
<name>A0A8S4SGA6_9NEOP</name>
<protein>
    <submittedName>
        <fullName evidence="1">Jg2506 protein</fullName>
    </submittedName>
</protein>
<dbReference type="Proteomes" id="UP000838756">
    <property type="component" value="Unassembled WGS sequence"/>
</dbReference>
<keyword evidence="2" id="KW-1185">Reference proteome</keyword>